<comment type="caution">
    <text evidence="1">The sequence shown here is derived from an EMBL/GenBank/DDBJ whole genome shotgun (WGS) entry which is preliminary data.</text>
</comment>
<dbReference type="Proteomes" id="UP001153331">
    <property type="component" value="Unassembled WGS sequence"/>
</dbReference>
<dbReference type="EMBL" id="JAPHNI010000007">
    <property type="protein sequence ID" value="KAJ8118881.1"/>
    <property type="molecule type" value="Genomic_DNA"/>
</dbReference>
<accession>A0ACC2IUJ2</accession>
<evidence type="ECO:0000313" key="1">
    <source>
        <dbReference type="EMBL" id="KAJ8118881.1"/>
    </source>
</evidence>
<reference evidence="1" key="1">
    <citation type="submission" date="2022-11" db="EMBL/GenBank/DDBJ databases">
        <title>Genome Sequence of Boeremia exigua.</title>
        <authorList>
            <person name="Buettner E."/>
        </authorList>
    </citation>
    <scope>NUCLEOTIDE SEQUENCE</scope>
    <source>
        <strain evidence="1">CU02</strain>
    </source>
</reference>
<keyword evidence="2" id="KW-1185">Reference proteome</keyword>
<evidence type="ECO:0000313" key="2">
    <source>
        <dbReference type="Proteomes" id="UP001153331"/>
    </source>
</evidence>
<proteinExistence type="predicted"/>
<name>A0ACC2IUJ2_9PLEO</name>
<sequence length="562" mass="61509">MSRPDQSEVEDRPSHQDAPLSDMKEKTDLSTTISHGPGEVESVKDSEHGEFKRSFSKRQIHIIALGSNVGSGIFIGIGKALADGGPGNMLIAYLLVCTLVWCVLQTLSEMTIIFPTSGNFIDYADRWVDPALAFGAGFAEWLGWTAIVAAEAVFFVVLVGFWADGKVPVAVLLTLFLVATFVIFLLPNTYFAWFEYVTSIIKIFLFMLIIVVGVAVICGAGPNGYVHEAVNYRKLGAFKNGFGGFARCALLACWAVGDQVFIGILAGEAKSPRMSMGHATKLVPYRVIGMYMSSVVIATFMVRSDNDRLLGGSGSSGAAASPFVIGLVDVGIRGIPDILNAGMILGALAISAEAVYLSSRILRTMAHQGLIPEFMAKVDSKGRPRSALAITIVVAVALTYIALSADGTKVLNWFLNITSSSFFSNWLIIGFTSFRFRAAVKAQDDKVFSDPFAWRSSKWPLAPSFLLVGSVILLISCLYASISPIGNTGFTAEDFFSYMLGFIMIFGLTLLYKVCLRTQWRDPSSADLTTGRRRLSEEELVELEEYYGMCRWRRFKTYTQLW</sequence>
<organism evidence="1 2">
    <name type="scientific">Boeremia exigua</name>
    <dbReference type="NCBI Taxonomy" id="749465"/>
    <lineage>
        <taxon>Eukaryota</taxon>
        <taxon>Fungi</taxon>
        <taxon>Dikarya</taxon>
        <taxon>Ascomycota</taxon>
        <taxon>Pezizomycotina</taxon>
        <taxon>Dothideomycetes</taxon>
        <taxon>Pleosporomycetidae</taxon>
        <taxon>Pleosporales</taxon>
        <taxon>Pleosporineae</taxon>
        <taxon>Didymellaceae</taxon>
        <taxon>Boeremia</taxon>
    </lineage>
</organism>
<protein>
    <submittedName>
        <fullName evidence="1">Uncharacterized protein</fullName>
    </submittedName>
</protein>
<gene>
    <name evidence="1" type="ORF">OPT61_g216</name>
</gene>